<reference evidence="2" key="1">
    <citation type="submission" date="2021-03" db="EMBL/GenBank/DDBJ databases">
        <authorList>
            <person name="Tran Van P."/>
        </authorList>
    </citation>
    <scope>NUCLEOTIDE SEQUENCE</scope>
</reference>
<proteinExistence type="predicted"/>
<name>A0ABN7PIU7_TIMPD</name>
<gene>
    <name evidence="2" type="ORF">TPAB3V08_LOCUS14655</name>
</gene>
<feature type="non-terminal residue" evidence="2">
    <location>
        <position position="192"/>
    </location>
</feature>
<feature type="compositionally biased region" description="Basic and acidic residues" evidence="1">
    <location>
        <begin position="88"/>
        <end position="107"/>
    </location>
</feature>
<evidence type="ECO:0000313" key="2">
    <source>
        <dbReference type="EMBL" id="CAG2067712.1"/>
    </source>
</evidence>
<feature type="non-terminal residue" evidence="2">
    <location>
        <position position="1"/>
    </location>
</feature>
<evidence type="ECO:0000256" key="1">
    <source>
        <dbReference type="SAM" id="MobiDB-lite"/>
    </source>
</evidence>
<dbReference type="Proteomes" id="UP001153148">
    <property type="component" value="Unassembled WGS sequence"/>
</dbReference>
<accession>A0ABN7PIU7</accession>
<evidence type="ECO:0000313" key="3">
    <source>
        <dbReference type="Proteomes" id="UP001153148"/>
    </source>
</evidence>
<keyword evidence="3" id="KW-1185">Reference proteome</keyword>
<organism evidence="2 3">
    <name type="scientific">Timema podura</name>
    <name type="common">Walking stick</name>
    <dbReference type="NCBI Taxonomy" id="61482"/>
    <lineage>
        <taxon>Eukaryota</taxon>
        <taxon>Metazoa</taxon>
        <taxon>Ecdysozoa</taxon>
        <taxon>Arthropoda</taxon>
        <taxon>Hexapoda</taxon>
        <taxon>Insecta</taxon>
        <taxon>Pterygota</taxon>
        <taxon>Neoptera</taxon>
        <taxon>Polyneoptera</taxon>
        <taxon>Phasmatodea</taxon>
        <taxon>Timematodea</taxon>
        <taxon>Timematoidea</taxon>
        <taxon>Timematidae</taxon>
        <taxon>Timema</taxon>
    </lineage>
</organism>
<feature type="region of interest" description="Disordered" evidence="1">
    <location>
        <begin position="85"/>
        <end position="107"/>
    </location>
</feature>
<dbReference type="EMBL" id="CAJPIN010073659">
    <property type="protein sequence ID" value="CAG2067712.1"/>
    <property type="molecule type" value="Genomic_DNA"/>
</dbReference>
<comment type="caution">
    <text evidence="2">The sequence shown here is derived from an EMBL/GenBank/DDBJ whole genome shotgun (WGS) entry which is preliminary data.</text>
</comment>
<protein>
    <submittedName>
        <fullName evidence="2">Uncharacterized protein</fullName>
    </submittedName>
</protein>
<sequence length="192" mass="21273">QLEQYGVLRAWKAADYFGIILETDVDHLTKLAANFLTTKLSIDDGMELIRIQIPKINKPHSVLTAVVVEGRPCLLLNADTIPVSRSSTKKDDESLSDKEGSQQNIAREDLDYLPRKVGQMMSPLQWRSHLELLQSFSEAAEQAATGSGQMEVAGYSSALVAPGGRPFTLDTPTIVDIPDVDTNNMRRYVHTF</sequence>